<evidence type="ECO:0000259" key="2">
    <source>
        <dbReference type="Pfam" id="PF01656"/>
    </source>
</evidence>
<name>A0A0C1UUR0_9PROT</name>
<dbReference type="Proteomes" id="UP000031553">
    <property type="component" value="Unassembled WGS sequence"/>
</dbReference>
<dbReference type="CDD" id="cd02042">
    <property type="entry name" value="ParAB_family"/>
    <property type="match status" value="1"/>
</dbReference>
<dbReference type="Pfam" id="PF01656">
    <property type="entry name" value="CbiA"/>
    <property type="match status" value="1"/>
</dbReference>
<dbReference type="Gene3D" id="3.40.50.300">
    <property type="entry name" value="P-loop containing nucleotide triphosphate hydrolases"/>
    <property type="match status" value="1"/>
</dbReference>
<comment type="caution">
    <text evidence="3">The sequence shown here is derived from an EMBL/GenBank/DDBJ whole genome shotgun (WGS) entry which is preliminary data.</text>
</comment>
<evidence type="ECO:0000313" key="3">
    <source>
        <dbReference type="EMBL" id="KPH88345.1"/>
    </source>
</evidence>
<reference evidence="3 5" key="1">
    <citation type="submission" date="2015-07" db="EMBL/GenBank/DDBJ databases">
        <title>Draft Genome Sequence of Komagataeibacter intermedius Strain AF2, Isolated from Kombucha Tea.</title>
        <authorList>
            <person name="Santos R.A."/>
            <person name="Berretta A.A."/>
            <person name="Barud H.S."/>
            <person name="Ribeiro S.J."/>
            <person name="Gonzalez-Garcia L.N."/>
            <person name="Zucchi T.D."/>
            <person name="Goldman G.H."/>
            <person name="Riano-Pachon D.M."/>
        </authorList>
    </citation>
    <scope>NUCLEOTIDE SEQUENCE [LARGE SCALE GENOMIC DNA]</scope>
    <source>
        <strain evidence="3 5">AF2</strain>
    </source>
</reference>
<feature type="compositionally biased region" description="Polar residues" evidence="1">
    <location>
        <begin position="1"/>
        <end position="14"/>
    </location>
</feature>
<protein>
    <submittedName>
        <fullName evidence="3">Plasmid partitioning family protein ParA</fullName>
    </submittedName>
</protein>
<evidence type="ECO:0000313" key="5">
    <source>
        <dbReference type="Proteomes" id="UP000031553"/>
    </source>
</evidence>
<dbReference type="InterPro" id="IPR002586">
    <property type="entry name" value="CobQ/CobB/MinD/ParA_Nub-bd_dom"/>
</dbReference>
<dbReference type="EMBL" id="JUFX02000042">
    <property type="protein sequence ID" value="KPH88345.1"/>
    <property type="molecule type" value="Genomic_DNA"/>
</dbReference>
<dbReference type="AlphaFoldDB" id="A0A0C1UUR0"/>
<gene>
    <name evidence="4" type="ORF">GLUCOINTEAF2_0203766</name>
    <name evidence="3" type="ORF">GLUCOINTEAF2_0203858</name>
</gene>
<feature type="domain" description="CobQ/CobB/MinD/ParA nucleotide binding" evidence="2">
    <location>
        <begin position="14"/>
        <end position="194"/>
    </location>
</feature>
<proteinExistence type="predicted"/>
<evidence type="ECO:0000256" key="1">
    <source>
        <dbReference type="SAM" id="MobiDB-lite"/>
    </source>
</evidence>
<dbReference type="SUPFAM" id="SSF52540">
    <property type="entry name" value="P-loop containing nucleoside triphosphate hydrolases"/>
    <property type="match status" value="1"/>
</dbReference>
<sequence length="224" mass="24455">MTKHPSPSKQSIVMLSSPKGGVGKSSLSRNILVLAAQAGRQVLGLDMDKQATLATWAERRERVRASIPAVSHIPVHRASLDDWRSTLKMARQSSADFIVIDTPPSIEINMTAILGLCEGSDFVLVPCQQSQDDLDSVIPWMRHLKQSGAKAAFIINRANIRTRSYATIRSKLLNVGPVCPVEIAQAEEISLANGKGLGVMDLSRPKNAEAFGALWSYLRQELDL</sequence>
<dbReference type="PIRSF" id="PIRSF009320">
    <property type="entry name" value="Nuc_binding_HP_1000"/>
    <property type="match status" value="1"/>
</dbReference>
<evidence type="ECO:0000313" key="4">
    <source>
        <dbReference type="EMBL" id="KPH88605.1"/>
    </source>
</evidence>
<dbReference type="RefSeq" id="WP_242407716.1">
    <property type="nucleotide sequence ID" value="NZ_JUFX02000021.1"/>
</dbReference>
<dbReference type="InterPro" id="IPR027417">
    <property type="entry name" value="P-loop_NTPase"/>
</dbReference>
<feature type="region of interest" description="Disordered" evidence="1">
    <location>
        <begin position="1"/>
        <end position="22"/>
    </location>
</feature>
<dbReference type="PANTHER" id="PTHR13696">
    <property type="entry name" value="P-LOOP CONTAINING NUCLEOSIDE TRIPHOSPHATE HYDROLASE"/>
    <property type="match status" value="1"/>
</dbReference>
<dbReference type="EMBL" id="JUFX02000021">
    <property type="protein sequence ID" value="KPH88605.1"/>
    <property type="molecule type" value="Genomic_DNA"/>
</dbReference>
<accession>A0A0C1UUR0</accession>
<organism evidence="3 5">
    <name type="scientific">Komagataeibacter intermedius AF2</name>
    <dbReference type="NCBI Taxonomy" id="1458464"/>
    <lineage>
        <taxon>Bacteria</taxon>
        <taxon>Pseudomonadati</taxon>
        <taxon>Pseudomonadota</taxon>
        <taxon>Alphaproteobacteria</taxon>
        <taxon>Acetobacterales</taxon>
        <taxon>Acetobacteraceae</taxon>
        <taxon>Komagataeibacter</taxon>
    </lineage>
</organism>
<dbReference type="PANTHER" id="PTHR13696:SF96">
    <property type="entry name" value="COBQ_COBB_MIND_PARA NUCLEOTIDE BINDING DOMAIN-CONTAINING PROTEIN"/>
    <property type="match status" value="1"/>
</dbReference>
<dbReference type="InterPro" id="IPR050678">
    <property type="entry name" value="DNA_Partitioning_ATPase"/>
</dbReference>